<dbReference type="Proteomes" id="UP000838412">
    <property type="component" value="Chromosome 1"/>
</dbReference>
<name>A0A8J9YMU7_BRALA</name>
<dbReference type="OrthoDB" id="5317514at2759"/>
<dbReference type="GO" id="GO:0005178">
    <property type="term" value="F:integrin binding"/>
    <property type="evidence" value="ECO:0007669"/>
    <property type="project" value="TreeGrafter"/>
</dbReference>
<dbReference type="GO" id="GO:0007160">
    <property type="term" value="P:cell-matrix adhesion"/>
    <property type="evidence" value="ECO:0007669"/>
    <property type="project" value="TreeGrafter"/>
</dbReference>
<dbReference type="AlphaFoldDB" id="A0A8J9YMU7"/>
<reference evidence="2" key="1">
    <citation type="submission" date="2022-01" db="EMBL/GenBank/DDBJ databases">
        <authorList>
            <person name="Braso-Vives M."/>
        </authorList>
    </citation>
    <scope>NUCLEOTIDE SEQUENCE</scope>
</reference>
<evidence type="ECO:0000313" key="3">
    <source>
        <dbReference type="Proteomes" id="UP000838412"/>
    </source>
</evidence>
<feature type="compositionally biased region" description="Basic and acidic residues" evidence="1">
    <location>
        <begin position="37"/>
        <end position="53"/>
    </location>
</feature>
<sequence length="355" mass="39720">MRPWPPSRSKDNNAAVTSRLENRFTEAGVLSSESDVTESRDRPPPKGARDHLSEVPTLKSVPAARAVPPLPYCTPPNFARHVRSIQTMEEAPTRASLLVFFFVFLSLAVTTDSAETQFDAAEAVVFSGPIGSSFGASLLKHRGGGRTDNGTWILVGAPDSRPQVTKYGGSGEVYKCRLTSEGFSFQSLSFYGECFVFSCISACSFHQAFLRAYSLHQAFLRAYSLHQAFLRAYSLHQAFLRAYSLHQAFLRAYSLHQAFLRAYSLHQAFLRAYSLHQAFLRAYSLHQAFPRACSLHQAFPRACSLHQAFLRAYSLHQAFLRAYSLHQAFPRACSLHQAFLRAYSLHQAFLRAYGS</sequence>
<dbReference type="GO" id="GO:0098609">
    <property type="term" value="P:cell-cell adhesion"/>
    <property type="evidence" value="ECO:0007669"/>
    <property type="project" value="TreeGrafter"/>
</dbReference>
<proteinExistence type="predicted"/>
<dbReference type="GO" id="GO:0008305">
    <property type="term" value="C:integrin complex"/>
    <property type="evidence" value="ECO:0007669"/>
    <property type="project" value="TreeGrafter"/>
</dbReference>
<gene>
    <name evidence="2" type="primary">Hypp45</name>
    <name evidence="2" type="ORF">BLAG_LOCUS91</name>
</gene>
<dbReference type="GO" id="GO:0033627">
    <property type="term" value="P:cell adhesion mediated by integrin"/>
    <property type="evidence" value="ECO:0007669"/>
    <property type="project" value="TreeGrafter"/>
</dbReference>
<evidence type="ECO:0000256" key="1">
    <source>
        <dbReference type="SAM" id="MobiDB-lite"/>
    </source>
</evidence>
<dbReference type="PANTHER" id="PTHR23220">
    <property type="entry name" value="INTEGRIN ALPHA"/>
    <property type="match status" value="1"/>
</dbReference>
<keyword evidence="3" id="KW-1185">Reference proteome</keyword>
<dbReference type="PANTHER" id="PTHR23220:SF134">
    <property type="entry name" value="INTEGRIN ALPHA-2 DOMAIN-CONTAINING PROTEIN"/>
    <property type="match status" value="1"/>
</dbReference>
<dbReference type="GO" id="GO:0009897">
    <property type="term" value="C:external side of plasma membrane"/>
    <property type="evidence" value="ECO:0007669"/>
    <property type="project" value="TreeGrafter"/>
</dbReference>
<dbReference type="EMBL" id="OV696686">
    <property type="protein sequence ID" value="CAH1225016.1"/>
    <property type="molecule type" value="Genomic_DNA"/>
</dbReference>
<organism evidence="2 3">
    <name type="scientific">Branchiostoma lanceolatum</name>
    <name type="common">Common lancelet</name>
    <name type="synonym">Amphioxus lanceolatum</name>
    <dbReference type="NCBI Taxonomy" id="7740"/>
    <lineage>
        <taxon>Eukaryota</taxon>
        <taxon>Metazoa</taxon>
        <taxon>Chordata</taxon>
        <taxon>Cephalochordata</taxon>
        <taxon>Leptocardii</taxon>
        <taxon>Amphioxiformes</taxon>
        <taxon>Branchiostomatidae</taxon>
        <taxon>Branchiostoma</taxon>
    </lineage>
</organism>
<protein>
    <submittedName>
        <fullName evidence="2">Hypp45 protein</fullName>
    </submittedName>
</protein>
<dbReference type="GO" id="GO:0007229">
    <property type="term" value="P:integrin-mediated signaling pathway"/>
    <property type="evidence" value="ECO:0007669"/>
    <property type="project" value="TreeGrafter"/>
</dbReference>
<feature type="region of interest" description="Disordered" evidence="1">
    <location>
        <begin position="1"/>
        <end position="59"/>
    </location>
</feature>
<evidence type="ECO:0000313" key="2">
    <source>
        <dbReference type="EMBL" id="CAH1225016.1"/>
    </source>
</evidence>
<dbReference type="Gene3D" id="2.160.20.80">
    <property type="entry name" value="E3 ubiquitin-protein ligase SopA"/>
    <property type="match status" value="1"/>
</dbReference>
<accession>A0A8J9YMU7</accession>
<dbReference type="SUPFAM" id="SSF141571">
    <property type="entry name" value="Pentapeptide repeat-like"/>
    <property type="match status" value="1"/>
</dbReference>